<dbReference type="GO" id="GO:0016747">
    <property type="term" value="F:acyltransferase activity, transferring groups other than amino-acyl groups"/>
    <property type="evidence" value="ECO:0007669"/>
    <property type="project" value="InterPro"/>
</dbReference>
<keyword evidence="3" id="KW-1185">Reference proteome</keyword>
<protein>
    <recommendedName>
        <fullName evidence="1">N-acetyltransferase domain-containing protein</fullName>
    </recommendedName>
</protein>
<evidence type="ECO:0000313" key="2">
    <source>
        <dbReference type="EMBL" id="KNC98594.1"/>
    </source>
</evidence>
<dbReference type="AlphaFoldDB" id="A0A0L0HCJ6"/>
<dbReference type="Proteomes" id="UP000053201">
    <property type="component" value="Unassembled WGS sequence"/>
</dbReference>
<dbReference type="VEuPathDB" id="FungiDB:SPPG_06278"/>
<dbReference type="InterPro" id="IPR000182">
    <property type="entry name" value="GNAT_dom"/>
</dbReference>
<feature type="domain" description="N-acetyltransferase" evidence="1">
    <location>
        <begin position="3"/>
        <end position="203"/>
    </location>
</feature>
<organism evidence="2 3">
    <name type="scientific">Spizellomyces punctatus (strain DAOM BR117)</name>
    <dbReference type="NCBI Taxonomy" id="645134"/>
    <lineage>
        <taxon>Eukaryota</taxon>
        <taxon>Fungi</taxon>
        <taxon>Fungi incertae sedis</taxon>
        <taxon>Chytridiomycota</taxon>
        <taxon>Chytridiomycota incertae sedis</taxon>
        <taxon>Chytridiomycetes</taxon>
        <taxon>Spizellomycetales</taxon>
        <taxon>Spizellomycetaceae</taxon>
        <taxon>Spizellomyces</taxon>
    </lineage>
</organism>
<dbReference type="PROSITE" id="PS51186">
    <property type="entry name" value="GNAT"/>
    <property type="match status" value="1"/>
</dbReference>
<evidence type="ECO:0000313" key="3">
    <source>
        <dbReference type="Proteomes" id="UP000053201"/>
    </source>
</evidence>
<dbReference type="GeneID" id="27689601"/>
<sequence>MALTLRPAVRTDAPDIIRMREEVGWDAARVYDWFDICSYQYGSPECPTSFDYVSYTDEAITIDLSRLQHPPDGRIFRLWVAETEKEVDGHAEPERTKVIVAAIGLSHIDLDEMDPDLACWERRRGLVRSLAVFNAFKGQGIGTWMMRRIEGEARHLGLKVITSLVPMEATASLALHKKIGYRVFKRAPRNWAEDVLHYEKVLD</sequence>
<dbReference type="Pfam" id="PF00583">
    <property type="entry name" value="Acetyltransf_1"/>
    <property type="match status" value="1"/>
</dbReference>
<accession>A0A0L0HCJ6</accession>
<dbReference type="Gene3D" id="3.40.630.30">
    <property type="match status" value="1"/>
</dbReference>
<dbReference type="SUPFAM" id="SSF55729">
    <property type="entry name" value="Acyl-CoA N-acyltransferases (Nat)"/>
    <property type="match status" value="1"/>
</dbReference>
<dbReference type="InParanoid" id="A0A0L0HCJ6"/>
<evidence type="ECO:0000259" key="1">
    <source>
        <dbReference type="PROSITE" id="PS51186"/>
    </source>
</evidence>
<gene>
    <name evidence="2" type="ORF">SPPG_06278</name>
</gene>
<reference evidence="2 3" key="1">
    <citation type="submission" date="2009-08" db="EMBL/GenBank/DDBJ databases">
        <title>The Genome Sequence of Spizellomyces punctatus strain DAOM BR117.</title>
        <authorList>
            <consortium name="The Broad Institute Genome Sequencing Platform"/>
            <person name="Russ C."/>
            <person name="Cuomo C."/>
            <person name="Shea T."/>
            <person name="Young S.K."/>
            <person name="Zeng Q."/>
            <person name="Koehrsen M."/>
            <person name="Haas B."/>
            <person name="Borodovsky M."/>
            <person name="Guigo R."/>
            <person name="Alvarado L."/>
            <person name="Berlin A."/>
            <person name="Bochicchio J."/>
            <person name="Borenstein D."/>
            <person name="Chapman S."/>
            <person name="Chen Z."/>
            <person name="Engels R."/>
            <person name="Freedman E."/>
            <person name="Gellesch M."/>
            <person name="Goldberg J."/>
            <person name="Griggs A."/>
            <person name="Gujja S."/>
            <person name="Heiman D."/>
            <person name="Hepburn T."/>
            <person name="Howarth C."/>
            <person name="Jen D."/>
            <person name="Larson L."/>
            <person name="Lewis B."/>
            <person name="Mehta T."/>
            <person name="Park D."/>
            <person name="Pearson M."/>
            <person name="Roberts A."/>
            <person name="Saif S."/>
            <person name="Shenoy N."/>
            <person name="Sisk P."/>
            <person name="Stolte C."/>
            <person name="Sykes S."/>
            <person name="Thomson T."/>
            <person name="Walk T."/>
            <person name="White J."/>
            <person name="Yandava C."/>
            <person name="Burger G."/>
            <person name="Gray M.W."/>
            <person name="Holland P.W.H."/>
            <person name="King N."/>
            <person name="Lang F.B.F."/>
            <person name="Roger A.J."/>
            <person name="Ruiz-Trillo I."/>
            <person name="Lander E."/>
            <person name="Nusbaum C."/>
        </authorList>
    </citation>
    <scope>NUCLEOTIDE SEQUENCE [LARGE SCALE GENOMIC DNA]</scope>
    <source>
        <strain evidence="2 3">DAOM BR117</strain>
    </source>
</reference>
<dbReference type="OrthoDB" id="2380010at2759"/>
<name>A0A0L0HCJ6_SPIPD</name>
<dbReference type="RefSeq" id="XP_016606634.1">
    <property type="nucleotide sequence ID" value="XM_016754492.1"/>
</dbReference>
<dbReference type="InterPro" id="IPR016181">
    <property type="entry name" value="Acyl_CoA_acyltransferase"/>
</dbReference>
<dbReference type="EMBL" id="KQ257460">
    <property type="protein sequence ID" value="KNC98594.1"/>
    <property type="molecule type" value="Genomic_DNA"/>
</dbReference>
<proteinExistence type="predicted"/>
<dbReference type="CDD" id="cd04301">
    <property type="entry name" value="NAT_SF"/>
    <property type="match status" value="1"/>
</dbReference>